<dbReference type="AlphaFoldDB" id="A0A1J5PQE0"/>
<sequence>MLEAAQITASIWPTSLPQRAMASRAAATPISARMEISSFGRSGMAGRMTVGSTMPDLFTTWRDLMPEAFSMNSTEEGVSAAISPAAMASACSALKAET</sequence>
<proteinExistence type="predicted"/>
<organism evidence="1">
    <name type="scientific">mine drainage metagenome</name>
    <dbReference type="NCBI Taxonomy" id="410659"/>
    <lineage>
        <taxon>unclassified sequences</taxon>
        <taxon>metagenomes</taxon>
        <taxon>ecological metagenomes</taxon>
    </lineage>
</organism>
<comment type="caution">
    <text evidence="1">The sequence shown here is derived from an EMBL/GenBank/DDBJ whole genome shotgun (WGS) entry which is preliminary data.</text>
</comment>
<evidence type="ECO:0000313" key="1">
    <source>
        <dbReference type="EMBL" id="OIQ67499.1"/>
    </source>
</evidence>
<accession>A0A1J5PQE0</accession>
<dbReference type="EMBL" id="MLJW01005889">
    <property type="protein sequence ID" value="OIQ67499.1"/>
    <property type="molecule type" value="Genomic_DNA"/>
</dbReference>
<reference evidence="1" key="1">
    <citation type="submission" date="2016-10" db="EMBL/GenBank/DDBJ databases">
        <title>Sequence of Gallionella enrichment culture.</title>
        <authorList>
            <person name="Poehlein A."/>
            <person name="Muehling M."/>
            <person name="Daniel R."/>
        </authorList>
    </citation>
    <scope>NUCLEOTIDE SEQUENCE</scope>
</reference>
<protein>
    <submittedName>
        <fullName evidence="1">Uncharacterized protein</fullName>
    </submittedName>
</protein>
<gene>
    <name evidence="1" type="ORF">GALL_509220</name>
</gene>
<name>A0A1J5PQE0_9ZZZZ</name>